<name>A0A0F9L7I8_9ZZZZ</name>
<sequence>MNIKGALELLDPEDGSLWTKSGLPKLNVIEVIVGEPVIRQDVTDADPEFCRSEAAIRDVEQCSSCSHLLDTRCQNSGQIMHGNDHCSQYRA</sequence>
<dbReference type="AlphaFoldDB" id="A0A0F9L7I8"/>
<organism evidence="1">
    <name type="scientific">marine sediment metagenome</name>
    <dbReference type="NCBI Taxonomy" id="412755"/>
    <lineage>
        <taxon>unclassified sequences</taxon>
        <taxon>metagenomes</taxon>
        <taxon>ecological metagenomes</taxon>
    </lineage>
</organism>
<evidence type="ECO:0000313" key="1">
    <source>
        <dbReference type="EMBL" id="KKM89468.1"/>
    </source>
</evidence>
<comment type="caution">
    <text evidence="1">The sequence shown here is derived from an EMBL/GenBank/DDBJ whole genome shotgun (WGS) entry which is preliminary data.</text>
</comment>
<gene>
    <name evidence="1" type="ORF">LCGC14_1248370</name>
</gene>
<dbReference type="EMBL" id="LAZR01006812">
    <property type="protein sequence ID" value="KKM89468.1"/>
    <property type="molecule type" value="Genomic_DNA"/>
</dbReference>
<protein>
    <submittedName>
        <fullName evidence="1">Uncharacterized protein</fullName>
    </submittedName>
</protein>
<proteinExistence type="predicted"/>
<accession>A0A0F9L7I8</accession>
<reference evidence="1" key="1">
    <citation type="journal article" date="2015" name="Nature">
        <title>Complex archaea that bridge the gap between prokaryotes and eukaryotes.</title>
        <authorList>
            <person name="Spang A."/>
            <person name="Saw J.H."/>
            <person name="Jorgensen S.L."/>
            <person name="Zaremba-Niedzwiedzka K."/>
            <person name="Martijn J."/>
            <person name="Lind A.E."/>
            <person name="van Eijk R."/>
            <person name="Schleper C."/>
            <person name="Guy L."/>
            <person name="Ettema T.J."/>
        </authorList>
    </citation>
    <scope>NUCLEOTIDE SEQUENCE</scope>
</reference>